<keyword evidence="1" id="KW-1133">Transmembrane helix</keyword>
<evidence type="ECO:0000313" key="2">
    <source>
        <dbReference type="EMBL" id="HAR56304.1"/>
    </source>
</evidence>
<dbReference type="RefSeq" id="WP_006957020.1">
    <property type="nucleotide sequence ID" value="NZ_DAIRLQ010000001.1"/>
</dbReference>
<protein>
    <submittedName>
        <fullName evidence="2">DUF2982 domain-containing protein</fullName>
    </submittedName>
</protein>
<accession>A0A348WP42</accession>
<reference evidence="2 3" key="1">
    <citation type="journal article" date="2018" name="Nat. Biotechnol.">
        <title>A standardized bacterial taxonomy based on genome phylogeny substantially revises the tree of life.</title>
        <authorList>
            <person name="Parks D.H."/>
            <person name="Chuvochina M."/>
            <person name="Waite D.W."/>
            <person name="Rinke C."/>
            <person name="Skarshewski A."/>
            <person name="Chaumeil P.A."/>
            <person name="Hugenholtz P."/>
        </authorList>
    </citation>
    <scope>NUCLEOTIDE SEQUENCE [LARGE SCALE GENOMIC DNA]</scope>
    <source>
        <strain evidence="2">UBA9360</strain>
    </source>
</reference>
<proteinExistence type="predicted"/>
<name>A0A348WP42_9GAMM</name>
<keyword evidence="1" id="KW-0472">Membrane</keyword>
<comment type="caution">
    <text evidence="2">The sequence shown here is derived from an EMBL/GenBank/DDBJ whole genome shotgun (WGS) entry which is preliminary data.</text>
</comment>
<evidence type="ECO:0000313" key="3">
    <source>
        <dbReference type="Proteomes" id="UP000262878"/>
    </source>
</evidence>
<evidence type="ECO:0000256" key="1">
    <source>
        <dbReference type="SAM" id="Phobius"/>
    </source>
</evidence>
<gene>
    <name evidence="2" type="ORF">DCR58_05890</name>
</gene>
<dbReference type="EMBL" id="DMUP01000134">
    <property type="protein sequence ID" value="HAR56304.1"/>
    <property type="molecule type" value="Genomic_DNA"/>
</dbReference>
<keyword evidence="1" id="KW-0812">Transmembrane</keyword>
<dbReference type="InterPro" id="IPR021367">
    <property type="entry name" value="DUF2982"/>
</dbReference>
<feature type="transmembrane region" description="Helical" evidence="1">
    <location>
        <begin position="39"/>
        <end position="57"/>
    </location>
</feature>
<feature type="transmembrane region" description="Helical" evidence="1">
    <location>
        <begin position="12"/>
        <end position="33"/>
    </location>
</feature>
<sequence length="228" mass="26159">MQFNVTPQAKRNAITFCAVAIGLIALLVFMHLVRDDIPVGISVVIGAAAGILLLLGVGKLIEPPVSLAITPDTIRYIHRKGEWQLDWDNVVRFDIPRVHRLMELEDAPFLGFRVYNNDAILQTISPRLASAILFEQRQLMTMALRHERPEQADYSEYFDIPERFVSSEGRVYKGLIAVFGRRMEQMRELLGYDLYVSANALDRDIYEFRSHLQRLQASRQEAKLDNTR</sequence>
<dbReference type="Pfam" id="PF11201">
    <property type="entry name" value="DUF2982"/>
    <property type="match status" value="1"/>
</dbReference>
<organism evidence="2 3">
    <name type="scientific">Idiomarina baltica</name>
    <dbReference type="NCBI Taxonomy" id="190892"/>
    <lineage>
        <taxon>Bacteria</taxon>
        <taxon>Pseudomonadati</taxon>
        <taxon>Pseudomonadota</taxon>
        <taxon>Gammaproteobacteria</taxon>
        <taxon>Alteromonadales</taxon>
        <taxon>Idiomarinaceae</taxon>
        <taxon>Idiomarina</taxon>
    </lineage>
</organism>
<dbReference type="Proteomes" id="UP000262878">
    <property type="component" value="Unassembled WGS sequence"/>
</dbReference>
<dbReference type="AlphaFoldDB" id="A0A348WP42"/>
<dbReference type="STRING" id="314276.OS145_00065"/>